<dbReference type="Proteomes" id="UP000237983">
    <property type="component" value="Unassembled WGS sequence"/>
</dbReference>
<keyword evidence="7" id="KW-0645">Protease</keyword>
<evidence type="ECO:0000313" key="8">
    <source>
        <dbReference type="Proteomes" id="UP000237983"/>
    </source>
</evidence>
<evidence type="ECO:0000256" key="4">
    <source>
        <dbReference type="ARBA" id="ARBA00022833"/>
    </source>
</evidence>
<keyword evidence="8" id="KW-1185">Reference proteome</keyword>
<dbReference type="Gene3D" id="3.40.630.10">
    <property type="entry name" value="Zn peptidases"/>
    <property type="match status" value="1"/>
</dbReference>
<dbReference type="RefSeq" id="WP_245884835.1">
    <property type="nucleotide sequence ID" value="NZ_PVTL01000008.1"/>
</dbReference>
<dbReference type="GO" id="GO:0046872">
    <property type="term" value="F:metal ion binding"/>
    <property type="evidence" value="ECO:0007669"/>
    <property type="project" value="UniProtKB-KW"/>
</dbReference>
<dbReference type="PANTHER" id="PTHR43808">
    <property type="entry name" value="ACETYLORNITHINE DEACETYLASE"/>
    <property type="match status" value="1"/>
</dbReference>
<dbReference type="SUPFAM" id="SSF53187">
    <property type="entry name" value="Zn-dependent exopeptidases"/>
    <property type="match status" value="1"/>
</dbReference>
<dbReference type="InterPro" id="IPR050072">
    <property type="entry name" value="Peptidase_M20A"/>
</dbReference>
<feature type="active site" evidence="5">
    <location>
        <position position="90"/>
    </location>
</feature>
<feature type="active site" description="Proton acceptor" evidence="5">
    <location>
        <position position="151"/>
    </location>
</feature>
<evidence type="ECO:0000256" key="2">
    <source>
        <dbReference type="ARBA" id="ARBA00022723"/>
    </source>
</evidence>
<dbReference type="Gene3D" id="3.30.70.360">
    <property type="match status" value="1"/>
</dbReference>
<dbReference type="GO" id="GO:0004180">
    <property type="term" value="F:carboxypeptidase activity"/>
    <property type="evidence" value="ECO:0007669"/>
    <property type="project" value="UniProtKB-KW"/>
</dbReference>
<comment type="caution">
    <text evidence="7">The sequence shown here is derived from an EMBL/GenBank/DDBJ whole genome shotgun (WGS) entry which is preliminary data.</text>
</comment>
<keyword evidence="4" id="KW-0862">Zinc</keyword>
<feature type="domain" description="Peptidase M20 dimerisation" evidence="6">
    <location>
        <begin position="187"/>
        <end position="288"/>
    </location>
</feature>
<evidence type="ECO:0000256" key="3">
    <source>
        <dbReference type="ARBA" id="ARBA00022801"/>
    </source>
</evidence>
<dbReference type="PROSITE" id="PS00758">
    <property type="entry name" value="ARGE_DAPE_CPG2_1"/>
    <property type="match status" value="1"/>
</dbReference>
<dbReference type="PIRSF" id="PIRSF037238">
    <property type="entry name" value="Carboxypeptidase_G2"/>
    <property type="match status" value="1"/>
</dbReference>
<proteinExistence type="predicted"/>
<keyword evidence="2" id="KW-0479">Metal-binding</keyword>
<protein>
    <submittedName>
        <fullName evidence="7">Glutamate carboxypeptidase</fullName>
    </submittedName>
</protein>
<comment type="cofactor">
    <cofactor evidence="1">
        <name>Zn(2+)</name>
        <dbReference type="ChEBI" id="CHEBI:29105"/>
    </cofactor>
</comment>
<dbReference type="InterPro" id="IPR002933">
    <property type="entry name" value="Peptidase_M20"/>
</dbReference>
<dbReference type="SUPFAM" id="SSF55031">
    <property type="entry name" value="Bacterial exopeptidase dimerisation domain"/>
    <property type="match status" value="1"/>
</dbReference>
<gene>
    <name evidence="7" type="ORF">B0I08_108155</name>
</gene>
<reference evidence="7 8" key="1">
    <citation type="submission" date="2018-03" db="EMBL/GenBank/DDBJ databases">
        <title>Genomic Encyclopedia of Type Strains, Phase III (KMG-III): the genomes of soil and plant-associated and newly described type strains.</title>
        <authorList>
            <person name="Whitman W."/>
        </authorList>
    </citation>
    <scope>NUCLEOTIDE SEQUENCE [LARGE SCALE GENOMIC DNA]</scope>
    <source>
        <strain evidence="7 8">CGMCC 1.12484</strain>
    </source>
</reference>
<dbReference type="InterPro" id="IPR001261">
    <property type="entry name" value="ArgE/DapE_CS"/>
</dbReference>
<name>A0A2T0VAH2_9MICO</name>
<dbReference type="AlphaFoldDB" id="A0A2T0VAH2"/>
<dbReference type="EMBL" id="PVTL01000008">
    <property type="protein sequence ID" value="PRY67068.1"/>
    <property type="molecule type" value="Genomic_DNA"/>
</dbReference>
<sequence>MTNHPDFWVRDAAARDRALARLESYVRQETPTGDRDELVSFVEKLAARYRELGASVTLHHVDGGAHLVADLAGRGAAADTPPILLIGHSDTVWARGTLADEVPWTTDGTRITGPGVYDMKSGLVVIEEALELLRSSGADHRPVRIIVTADEEIGSPSSAELLRSTAVGCSAAIGFESPHPNGDLKCGRLGSTRLKLTVTGVPAHAALDPDKGVSATEEILDQLLAVRAIAARATERAATREDTTVLYNLGSIEAPGLANVVSDGASAVLGFRFSDPEIESEVLGEIEALQVIRPGATLEVTRLSYRPAWKARAADKELAGLIARCAAEAPISGGAAEGERGATAAGLPVGCAPAAGAADTNLLGSSDIAVVDGFGPRGGGAHARSEHIIIDSLWERIPLLAEVLAN</sequence>
<dbReference type="InterPro" id="IPR011650">
    <property type="entry name" value="Peptidase_M20_dimer"/>
</dbReference>
<evidence type="ECO:0000313" key="7">
    <source>
        <dbReference type="EMBL" id="PRY67068.1"/>
    </source>
</evidence>
<evidence type="ECO:0000256" key="5">
    <source>
        <dbReference type="PIRSR" id="PIRSR037238-1"/>
    </source>
</evidence>
<keyword evidence="7" id="KW-0121">Carboxypeptidase</keyword>
<dbReference type="InterPro" id="IPR036264">
    <property type="entry name" value="Bact_exopeptidase_dim_dom"/>
</dbReference>
<dbReference type="Pfam" id="PF01546">
    <property type="entry name" value="Peptidase_M20"/>
    <property type="match status" value="1"/>
</dbReference>
<dbReference type="PANTHER" id="PTHR43808:SF9">
    <property type="entry name" value="BLL0789 PROTEIN"/>
    <property type="match status" value="1"/>
</dbReference>
<accession>A0A2T0VAH2</accession>
<dbReference type="InterPro" id="IPR017150">
    <property type="entry name" value="Pept_M20_glutamate_carboxypep"/>
</dbReference>
<organism evidence="7 8">
    <name type="scientific">Glaciihabitans tibetensis</name>
    <dbReference type="NCBI Taxonomy" id="1266600"/>
    <lineage>
        <taxon>Bacteria</taxon>
        <taxon>Bacillati</taxon>
        <taxon>Actinomycetota</taxon>
        <taxon>Actinomycetes</taxon>
        <taxon>Micrococcales</taxon>
        <taxon>Microbacteriaceae</taxon>
        <taxon>Glaciihabitans</taxon>
    </lineage>
</organism>
<dbReference type="Pfam" id="PF07687">
    <property type="entry name" value="M20_dimer"/>
    <property type="match status" value="1"/>
</dbReference>
<keyword evidence="3" id="KW-0378">Hydrolase</keyword>
<evidence type="ECO:0000256" key="1">
    <source>
        <dbReference type="ARBA" id="ARBA00001947"/>
    </source>
</evidence>
<evidence type="ECO:0000259" key="6">
    <source>
        <dbReference type="Pfam" id="PF07687"/>
    </source>
</evidence>